<feature type="region of interest" description="Disordered" evidence="1">
    <location>
        <begin position="66"/>
        <end position="87"/>
    </location>
</feature>
<reference evidence="3" key="3">
    <citation type="journal article" date="2021" name="PeerJ">
        <title>Extensive microbial diversity within the chicken gut microbiome revealed by metagenomics and culture.</title>
        <authorList>
            <person name="Gilroy R."/>
            <person name="Ravi A."/>
            <person name="Getino M."/>
            <person name="Pursley I."/>
            <person name="Horton D.L."/>
            <person name="Alikhan N.F."/>
            <person name="Baker D."/>
            <person name="Gharbi K."/>
            <person name="Hall N."/>
            <person name="Watson M."/>
            <person name="Adriaenssens E.M."/>
            <person name="Foster-Nyarko E."/>
            <person name="Jarju S."/>
            <person name="Secka A."/>
            <person name="Antonio M."/>
            <person name="Oren A."/>
            <person name="Chaudhuri R.R."/>
            <person name="La Ragione R."/>
            <person name="Hildebrand F."/>
            <person name="Pallen M.J."/>
        </authorList>
    </citation>
    <scope>NUCLEOTIDE SEQUENCE</scope>
    <source>
        <strain evidence="3">ChiBcolR7-4860</strain>
    </source>
</reference>
<name>A0A087ANZ3_9BIFI</name>
<evidence type="ECO:0000313" key="5">
    <source>
        <dbReference type="EMBL" id="QAY33619.1"/>
    </source>
</evidence>
<proteinExistence type="predicted"/>
<protein>
    <submittedName>
        <fullName evidence="3">DNA-binding protein</fullName>
    </submittedName>
    <submittedName>
        <fullName evidence="4">Toxin-antitoxin system protein</fullName>
    </submittedName>
</protein>
<evidence type="ECO:0000259" key="2">
    <source>
        <dbReference type="Pfam" id="PF22513"/>
    </source>
</evidence>
<dbReference type="Proteomes" id="UP000786560">
    <property type="component" value="Unassembled WGS sequence"/>
</dbReference>
<evidence type="ECO:0000256" key="1">
    <source>
        <dbReference type="SAM" id="MobiDB-lite"/>
    </source>
</evidence>
<dbReference type="RefSeq" id="WP_033505389.1">
    <property type="nucleotide sequence ID" value="NZ_CP035464.1"/>
</dbReference>
<dbReference type="EMBL" id="CP035464">
    <property type="protein sequence ID" value="QAY33619.1"/>
    <property type="molecule type" value="Genomic_DNA"/>
</dbReference>
<evidence type="ECO:0000313" key="3">
    <source>
        <dbReference type="EMBL" id="HJG40827.1"/>
    </source>
</evidence>
<evidence type="ECO:0000313" key="7">
    <source>
        <dbReference type="Proteomes" id="UP000293589"/>
    </source>
</evidence>
<feature type="domain" description="Antitoxin FitA-like ribbon-helix-helix" evidence="2">
    <location>
        <begin position="2"/>
        <end position="38"/>
    </location>
</feature>
<dbReference type="InterPro" id="IPR010985">
    <property type="entry name" value="Ribbon_hlx_hlx"/>
</dbReference>
<dbReference type="EMBL" id="DYUX01000001">
    <property type="protein sequence ID" value="HJG40827.1"/>
    <property type="molecule type" value="Genomic_DNA"/>
</dbReference>
<gene>
    <name evidence="4" type="ORF">BIGA_1086</name>
    <name evidence="5" type="ORF">ESN35_09570</name>
    <name evidence="3" type="ORF">K8U73_00250</name>
</gene>
<dbReference type="eggNOG" id="COG4691">
    <property type="taxonomic scope" value="Bacteria"/>
</dbReference>
<dbReference type="GO" id="GO:0006355">
    <property type="term" value="P:regulation of DNA-templated transcription"/>
    <property type="evidence" value="ECO:0007669"/>
    <property type="project" value="InterPro"/>
</dbReference>
<dbReference type="Proteomes" id="UP000029046">
    <property type="component" value="Unassembled WGS sequence"/>
</dbReference>
<evidence type="ECO:0000313" key="4">
    <source>
        <dbReference type="EMBL" id="KFI60493.1"/>
    </source>
</evidence>
<dbReference type="GO" id="GO:0003677">
    <property type="term" value="F:DNA binding"/>
    <property type="evidence" value="ECO:0007669"/>
    <property type="project" value="UniProtKB-KW"/>
</dbReference>
<dbReference type="EMBL" id="JGYX01000005">
    <property type="protein sequence ID" value="KFI60493.1"/>
    <property type="molecule type" value="Genomic_DNA"/>
</dbReference>
<dbReference type="AlphaFoldDB" id="A0A087ANZ3"/>
<keyword evidence="6" id="KW-1185">Reference proteome</keyword>
<dbReference type="InterPro" id="IPR053853">
    <property type="entry name" value="FitA-like_RHH"/>
</dbReference>
<reference evidence="4 6" key="1">
    <citation type="submission" date="2014-03" db="EMBL/GenBank/DDBJ databases">
        <title>Genomics of Bifidobacteria.</title>
        <authorList>
            <person name="Ventura M."/>
            <person name="Milani C."/>
            <person name="Lugli G.A."/>
        </authorList>
    </citation>
    <scope>NUCLEOTIDE SEQUENCE [LARGE SCALE GENOMIC DNA]</scope>
    <source>
        <strain evidence="4 6">LMG 11586</strain>
    </source>
</reference>
<dbReference type="Proteomes" id="UP000293589">
    <property type="component" value="Chromosome"/>
</dbReference>
<sequence>MATLTIRKLDDKVVEDFKRIAKKNNRSAEAQARSLIEDFTAGVLAHDIMSNSDLVQEMWDLLGDESLQSDEELAPPRTDDARPIELG</sequence>
<feature type="compositionally biased region" description="Basic and acidic residues" evidence="1">
    <location>
        <begin position="77"/>
        <end position="87"/>
    </location>
</feature>
<evidence type="ECO:0000313" key="6">
    <source>
        <dbReference type="Proteomes" id="UP000029046"/>
    </source>
</evidence>
<accession>A0A087ANZ3</accession>
<reference evidence="3" key="4">
    <citation type="submission" date="2021-09" db="EMBL/GenBank/DDBJ databases">
        <authorList>
            <person name="Gilroy R."/>
        </authorList>
    </citation>
    <scope>NUCLEOTIDE SEQUENCE</scope>
    <source>
        <strain evidence="3">ChiBcolR7-4860</strain>
    </source>
</reference>
<dbReference type="OrthoDB" id="3238326at2"/>
<reference evidence="5 7" key="2">
    <citation type="submission" date="2019-01" db="EMBL/GenBank/DDBJ databases">
        <title>Complete genome sequence of Bifidobacterium gallinarum CACC 514.</title>
        <authorList>
            <person name="Jung M."/>
        </authorList>
    </citation>
    <scope>NUCLEOTIDE SEQUENCE [LARGE SCALE GENOMIC DNA]</scope>
    <source>
        <strain evidence="5 7">CACC 514</strain>
    </source>
</reference>
<dbReference type="KEGG" id="bgx:ESN35_09570"/>
<dbReference type="Pfam" id="PF22513">
    <property type="entry name" value="FitA-like_RHH"/>
    <property type="match status" value="1"/>
</dbReference>
<keyword evidence="3" id="KW-0238">DNA-binding</keyword>
<dbReference type="SUPFAM" id="SSF47598">
    <property type="entry name" value="Ribbon-helix-helix"/>
    <property type="match status" value="1"/>
</dbReference>
<organism evidence="4 6">
    <name type="scientific">Bifidobacterium pullorum subsp. gallinarum</name>
    <dbReference type="NCBI Taxonomy" id="78344"/>
    <lineage>
        <taxon>Bacteria</taxon>
        <taxon>Bacillati</taxon>
        <taxon>Actinomycetota</taxon>
        <taxon>Actinomycetes</taxon>
        <taxon>Bifidobacteriales</taxon>
        <taxon>Bifidobacteriaceae</taxon>
        <taxon>Bifidobacterium</taxon>
    </lineage>
</organism>